<dbReference type="Proteomes" id="UP000309997">
    <property type="component" value="Unassembled WGS sequence"/>
</dbReference>
<accession>A0ACC4AG46</accession>
<organism evidence="1 2">
    <name type="scientific">Populus alba</name>
    <name type="common">White poplar</name>
    <dbReference type="NCBI Taxonomy" id="43335"/>
    <lineage>
        <taxon>Eukaryota</taxon>
        <taxon>Viridiplantae</taxon>
        <taxon>Streptophyta</taxon>
        <taxon>Embryophyta</taxon>
        <taxon>Tracheophyta</taxon>
        <taxon>Spermatophyta</taxon>
        <taxon>Magnoliopsida</taxon>
        <taxon>eudicotyledons</taxon>
        <taxon>Gunneridae</taxon>
        <taxon>Pentapetalae</taxon>
        <taxon>rosids</taxon>
        <taxon>fabids</taxon>
        <taxon>Malpighiales</taxon>
        <taxon>Salicaceae</taxon>
        <taxon>Saliceae</taxon>
        <taxon>Populus</taxon>
    </lineage>
</organism>
<name>A0ACC4AG46_POPAL</name>
<sequence length="129" mass="14921">MLFSSSKKTRRVTVCRLRRLEDIRDTRSTPAALYHCRGFCKNSCVMQVNCVKDGAYVRFWGLSYTLVYLETRQEASCPNEVFPDHKFQVISSRRPVRHELQNLKFSVGQRKSMATNAKNETTIRITAAL</sequence>
<protein>
    <submittedName>
        <fullName evidence="1">Uncharacterized protein</fullName>
    </submittedName>
</protein>
<evidence type="ECO:0000313" key="2">
    <source>
        <dbReference type="Proteomes" id="UP000309997"/>
    </source>
</evidence>
<proteinExistence type="predicted"/>
<gene>
    <name evidence="1" type="ORF">D5086_033194</name>
</gene>
<reference evidence="1 2" key="1">
    <citation type="journal article" date="2024" name="Plant Biotechnol. J.">
        <title>Genome and CRISPR/Cas9 system of a widespread forest tree (Populus alba) in the world.</title>
        <authorList>
            <person name="Liu Y.J."/>
            <person name="Jiang P.F."/>
            <person name="Han X.M."/>
            <person name="Li X.Y."/>
            <person name="Wang H.M."/>
            <person name="Wang Y.J."/>
            <person name="Wang X.X."/>
            <person name="Zeng Q.Y."/>
        </authorList>
    </citation>
    <scope>NUCLEOTIDE SEQUENCE [LARGE SCALE GENOMIC DNA]</scope>
    <source>
        <strain evidence="2">cv. PAL-ZL1</strain>
    </source>
</reference>
<evidence type="ECO:0000313" key="1">
    <source>
        <dbReference type="EMBL" id="KAL3565148.1"/>
    </source>
</evidence>
<comment type="caution">
    <text evidence="1">The sequence shown here is derived from an EMBL/GenBank/DDBJ whole genome shotgun (WGS) entry which is preliminary data.</text>
</comment>
<keyword evidence="2" id="KW-1185">Reference proteome</keyword>
<dbReference type="EMBL" id="RCHU02000019">
    <property type="protein sequence ID" value="KAL3565148.1"/>
    <property type="molecule type" value="Genomic_DNA"/>
</dbReference>